<evidence type="ECO:0000256" key="1">
    <source>
        <dbReference type="ARBA" id="ARBA00004651"/>
    </source>
</evidence>
<sequence>MTLWQAFLIALVVALAYLARRILGDPQLERPIILGPIVGLIAGDLETGLIVGGTLELIFIGAATFGGTAPPNVAIGAAVGTALAISAGQGAETALVAAVPAAVLGTFCELFAKTVCSFLVHRADAAAAQARGSTILGIIWIGNAIHFLAYFVPTFLVLQFGANALEGVLNALSDDVQNALNTSAALLPAVGFGILLSVLYNKALFPVFFAGFAVAAFTDFTVIGVAIIATALVVTILRSRTPQTPQSPSSPQSSALI</sequence>
<dbReference type="Proteomes" id="UP000181980">
    <property type="component" value="Unassembled WGS sequence"/>
</dbReference>
<dbReference type="STRING" id="561176.SAMN04488561_6654"/>
<dbReference type="OrthoDB" id="7058816at2"/>
<evidence type="ECO:0000313" key="11">
    <source>
        <dbReference type="Proteomes" id="UP000181980"/>
    </source>
</evidence>
<evidence type="ECO:0000256" key="5">
    <source>
        <dbReference type="ARBA" id="ARBA00022683"/>
    </source>
</evidence>
<dbReference type="InterPro" id="IPR050303">
    <property type="entry name" value="GatZ_KbaZ_carbometab"/>
</dbReference>
<evidence type="ECO:0000256" key="2">
    <source>
        <dbReference type="ARBA" id="ARBA00022448"/>
    </source>
</evidence>
<dbReference type="EMBL" id="FNUC01000004">
    <property type="protein sequence ID" value="SEF18589.1"/>
    <property type="molecule type" value="Genomic_DNA"/>
</dbReference>
<dbReference type="AlphaFoldDB" id="A0A1H5PY11"/>
<name>A0A1H5PY11_9ACTN</name>
<comment type="subcellular location">
    <subcellularLocation>
        <location evidence="1">Cell membrane</location>
        <topology evidence="1">Multi-pass membrane protein</topology>
    </subcellularLocation>
</comment>
<dbReference type="InterPro" id="IPR004700">
    <property type="entry name" value="PTS_IIC_man"/>
</dbReference>
<evidence type="ECO:0000256" key="7">
    <source>
        <dbReference type="ARBA" id="ARBA00022989"/>
    </source>
</evidence>
<proteinExistence type="predicted"/>
<feature type="transmembrane region" description="Helical" evidence="9">
    <location>
        <begin position="180"/>
        <end position="200"/>
    </location>
</feature>
<evidence type="ECO:0000256" key="4">
    <source>
        <dbReference type="ARBA" id="ARBA00022597"/>
    </source>
</evidence>
<feature type="transmembrane region" description="Helical" evidence="9">
    <location>
        <begin position="207"/>
        <end position="237"/>
    </location>
</feature>
<gene>
    <name evidence="10" type="ORF">SAMN04488561_6654</name>
</gene>
<dbReference type="RefSeq" id="WP_069113684.1">
    <property type="nucleotide sequence ID" value="NZ_FNUC01000004.1"/>
</dbReference>
<keyword evidence="5" id="KW-0598">Phosphotransferase system</keyword>
<keyword evidence="11" id="KW-1185">Reference proteome</keyword>
<evidence type="ECO:0000256" key="9">
    <source>
        <dbReference type="SAM" id="Phobius"/>
    </source>
</evidence>
<feature type="transmembrane region" description="Helical" evidence="9">
    <location>
        <begin position="97"/>
        <end position="120"/>
    </location>
</feature>
<keyword evidence="2" id="KW-0813">Transport</keyword>
<dbReference type="GO" id="GO:0009401">
    <property type="term" value="P:phosphoenolpyruvate-dependent sugar phosphotransferase system"/>
    <property type="evidence" value="ECO:0007669"/>
    <property type="project" value="UniProtKB-KW"/>
</dbReference>
<keyword evidence="3" id="KW-1003">Cell membrane</keyword>
<reference evidence="11" key="1">
    <citation type="submission" date="2016-10" db="EMBL/GenBank/DDBJ databases">
        <authorList>
            <person name="Varghese N."/>
            <person name="Submissions S."/>
        </authorList>
    </citation>
    <scope>NUCLEOTIDE SEQUENCE [LARGE SCALE GENOMIC DNA]</scope>
    <source>
        <strain evidence="11">DSM 45237</strain>
    </source>
</reference>
<keyword evidence="7 9" id="KW-1133">Transmembrane helix</keyword>
<dbReference type="GO" id="GO:0005886">
    <property type="term" value="C:plasma membrane"/>
    <property type="evidence" value="ECO:0007669"/>
    <property type="project" value="UniProtKB-SubCell"/>
</dbReference>
<dbReference type="PROSITE" id="PS51106">
    <property type="entry name" value="PTS_EIIC_TYPE_4"/>
    <property type="match status" value="1"/>
</dbReference>
<evidence type="ECO:0000313" key="10">
    <source>
        <dbReference type="EMBL" id="SEF18589.1"/>
    </source>
</evidence>
<keyword evidence="6 9" id="KW-0812">Transmembrane</keyword>
<dbReference type="Pfam" id="PF03609">
    <property type="entry name" value="EII-Sor"/>
    <property type="match status" value="1"/>
</dbReference>
<dbReference type="PANTHER" id="PTHR32502">
    <property type="entry name" value="N-ACETYLGALACTOSAMINE PERMEASE II COMPONENT-RELATED"/>
    <property type="match status" value="1"/>
</dbReference>
<accession>A0A1H5PY11</accession>
<organism evidence="10 11">
    <name type="scientific">Jiangella alba</name>
    <dbReference type="NCBI Taxonomy" id="561176"/>
    <lineage>
        <taxon>Bacteria</taxon>
        <taxon>Bacillati</taxon>
        <taxon>Actinomycetota</taxon>
        <taxon>Actinomycetes</taxon>
        <taxon>Jiangellales</taxon>
        <taxon>Jiangellaceae</taxon>
        <taxon>Jiangella</taxon>
    </lineage>
</organism>
<evidence type="ECO:0000256" key="3">
    <source>
        <dbReference type="ARBA" id="ARBA00022475"/>
    </source>
</evidence>
<protein>
    <submittedName>
        <fullName evidence="10">PTS system, mannose-specific IIC component</fullName>
    </submittedName>
</protein>
<evidence type="ECO:0000256" key="6">
    <source>
        <dbReference type="ARBA" id="ARBA00022692"/>
    </source>
</evidence>
<keyword evidence="8 9" id="KW-0472">Membrane</keyword>
<keyword evidence="4" id="KW-0762">Sugar transport</keyword>
<evidence type="ECO:0000256" key="8">
    <source>
        <dbReference type="ARBA" id="ARBA00023136"/>
    </source>
</evidence>
<feature type="transmembrane region" description="Helical" evidence="9">
    <location>
        <begin position="132"/>
        <end position="160"/>
    </location>
</feature>
<dbReference type="PANTHER" id="PTHR32502:SF8">
    <property type="entry name" value="N-ACETYLGALACTOSAMINE PERMEASE IIC COMPONENT 1"/>
    <property type="match status" value="1"/>
</dbReference>